<feature type="coiled-coil region" evidence="1">
    <location>
        <begin position="37"/>
        <end position="124"/>
    </location>
</feature>
<feature type="region of interest" description="Disordered" evidence="2">
    <location>
        <begin position="220"/>
        <end position="241"/>
    </location>
</feature>
<evidence type="ECO:0000256" key="1">
    <source>
        <dbReference type="SAM" id="Coils"/>
    </source>
</evidence>
<sequence length="438" mass="50658">MEQSNNRRGQRSDKPEDDNIGNVQKFSGEALDIASKFQKLQNSVILYKKKNEGLEKEKGELINKLHELSVKNDQLQTSYNELTTRFDSEKRRWQQRANDSDLEIQVLKKQLIELKDEASMYQSALGEATNVRFGDNDSNNQVQLSKAIIEMQNLLIDFTTVKGKDITIDEKAVSELLGMYKCKTKGKPVISAVLQRNTFELLVNYTTKYLTRSHRQKVIQPLSQPQQSYQPSSQQQYQQQYQQQQYQQAQQTQRSSMNQLPIEDAYLESEITIHMISLCNLINRLGETRNGTDEITRVTPVKVRQQVYAVLGSRGFCKDNHPIIEKLASFILENIGKYRKISDEKQLEFQYKAIEVVKNFAHLYFKLNAQEPVPNYSLYFDAGNPLQNNVMDGSWDDDNMNNLEVEICSFPLIYIRGKDNSKKILSKAIVLPREKEQC</sequence>
<evidence type="ECO:0000313" key="3">
    <source>
        <dbReference type="EMBL" id="CAG8570060.1"/>
    </source>
</evidence>
<feature type="region of interest" description="Disordered" evidence="2">
    <location>
        <begin position="1"/>
        <end position="23"/>
    </location>
</feature>
<dbReference type="EMBL" id="CAJVQB010002312">
    <property type="protein sequence ID" value="CAG8570060.1"/>
    <property type="molecule type" value="Genomic_DNA"/>
</dbReference>
<keyword evidence="1" id="KW-0175">Coiled coil</keyword>
<dbReference type="Proteomes" id="UP000789901">
    <property type="component" value="Unassembled WGS sequence"/>
</dbReference>
<comment type="caution">
    <text evidence="3">The sequence shown here is derived from an EMBL/GenBank/DDBJ whole genome shotgun (WGS) entry which is preliminary data.</text>
</comment>
<evidence type="ECO:0000256" key="2">
    <source>
        <dbReference type="SAM" id="MobiDB-lite"/>
    </source>
</evidence>
<reference evidence="3 4" key="1">
    <citation type="submission" date="2021-06" db="EMBL/GenBank/DDBJ databases">
        <authorList>
            <person name="Kallberg Y."/>
            <person name="Tangrot J."/>
            <person name="Rosling A."/>
        </authorList>
    </citation>
    <scope>NUCLEOTIDE SEQUENCE [LARGE SCALE GENOMIC DNA]</scope>
    <source>
        <strain evidence="3 4">120-4 pot B 10/14</strain>
    </source>
</reference>
<evidence type="ECO:0000313" key="4">
    <source>
        <dbReference type="Proteomes" id="UP000789901"/>
    </source>
</evidence>
<accession>A0ABN7UDK1</accession>
<proteinExistence type="predicted"/>
<organism evidence="3 4">
    <name type="scientific">Gigaspora margarita</name>
    <dbReference type="NCBI Taxonomy" id="4874"/>
    <lineage>
        <taxon>Eukaryota</taxon>
        <taxon>Fungi</taxon>
        <taxon>Fungi incertae sedis</taxon>
        <taxon>Mucoromycota</taxon>
        <taxon>Glomeromycotina</taxon>
        <taxon>Glomeromycetes</taxon>
        <taxon>Diversisporales</taxon>
        <taxon>Gigasporaceae</taxon>
        <taxon>Gigaspora</taxon>
    </lineage>
</organism>
<keyword evidence="4" id="KW-1185">Reference proteome</keyword>
<protein>
    <submittedName>
        <fullName evidence="3">41391_t:CDS:1</fullName>
    </submittedName>
</protein>
<gene>
    <name evidence="3" type="ORF">GMARGA_LOCUS5441</name>
</gene>
<name>A0ABN7UDK1_GIGMA</name>